<evidence type="ECO:0000256" key="1">
    <source>
        <dbReference type="SAM" id="SignalP"/>
    </source>
</evidence>
<keyword evidence="1" id="KW-0732">Signal</keyword>
<reference evidence="2 3" key="1">
    <citation type="submission" date="2016-02" db="EMBL/GenBank/DDBJ databases">
        <title>Genome analysis of coral dinoflagellate symbionts highlights evolutionary adaptations to a symbiotic lifestyle.</title>
        <authorList>
            <person name="Aranda M."/>
            <person name="Li Y."/>
            <person name="Liew Y.J."/>
            <person name="Baumgarten S."/>
            <person name="Simakov O."/>
            <person name="Wilson M."/>
            <person name="Piel J."/>
            <person name="Ashoor H."/>
            <person name="Bougouffa S."/>
            <person name="Bajic V.B."/>
            <person name="Ryu T."/>
            <person name="Ravasi T."/>
            <person name="Bayer T."/>
            <person name="Micklem G."/>
            <person name="Kim H."/>
            <person name="Bhak J."/>
            <person name="Lajeunesse T.C."/>
            <person name="Voolstra C.R."/>
        </authorList>
    </citation>
    <scope>NUCLEOTIDE SEQUENCE [LARGE SCALE GENOMIC DNA]</scope>
    <source>
        <strain evidence="2 3">CCMP2467</strain>
    </source>
</reference>
<sequence length="194" mass="21610">MARLIAGRRSARSRPNLALAAVVVVLLGAVRSFVPAPLEDEVHISRREALSAALFGATVAAAPELCRASPLWRALPEDDTDQPKHLYPARFTAYLTRFLLNFDPDFQAMWKDKGEPSPLEQLESKEFRRDARFARFARTVELALSSYAPPSGGSHKLLVTRLQTVSRSVSSLLILSSLPPYLPRHFQRFVSISL</sequence>
<feature type="signal peptide" evidence="1">
    <location>
        <begin position="1"/>
        <end position="32"/>
    </location>
</feature>
<proteinExistence type="predicted"/>
<accession>A0A1Q9EEM8</accession>
<organism evidence="2 3">
    <name type="scientific">Symbiodinium microadriaticum</name>
    <name type="common">Dinoflagellate</name>
    <name type="synonym">Zooxanthella microadriatica</name>
    <dbReference type="NCBI Taxonomy" id="2951"/>
    <lineage>
        <taxon>Eukaryota</taxon>
        <taxon>Sar</taxon>
        <taxon>Alveolata</taxon>
        <taxon>Dinophyceae</taxon>
        <taxon>Suessiales</taxon>
        <taxon>Symbiodiniaceae</taxon>
        <taxon>Symbiodinium</taxon>
    </lineage>
</organism>
<dbReference type="AlphaFoldDB" id="A0A1Q9EEM8"/>
<feature type="chain" id="PRO_5012525558" evidence="1">
    <location>
        <begin position="33"/>
        <end position="194"/>
    </location>
</feature>
<evidence type="ECO:0000313" key="2">
    <source>
        <dbReference type="EMBL" id="OLQ05873.1"/>
    </source>
</evidence>
<gene>
    <name evidence="2" type="ORF">AK812_SmicGene10881</name>
</gene>
<dbReference type="OrthoDB" id="432607at2759"/>
<protein>
    <submittedName>
        <fullName evidence="2">Uncharacterized protein</fullName>
    </submittedName>
</protein>
<keyword evidence="3" id="KW-1185">Reference proteome</keyword>
<name>A0A1Q9EEM8_SYMMI</name>
<dbReference type="EMBL" id="LSRX01000173">
    <property type="protein sequence ID" value="OLQ05873.1"/>
    <property type="molecule type" value="Genomic_DNA"/>
</dbReference>
<dbReference type="Proteomes" id="UP000186817">
    <property type="component" value="Unassembled WGS sequence"/>
</dbReference>
<evidence type="ECO:0000313" key="3">
    <source>
        <dbReference type="Proteomes" id="UP000186817"/>
    </source>
</evidence>
<comment type="caution">
    <text evidence="2">The sequence shown here is derived from an EMBL/GenBank/DDBJ whole genome shotgun (WGS) entry which is preliminary data.</text>
</comment>